<evidence type="ECO:0000313" key="1">
    <source>
        <dbReference type="EMBL" id="NOU51284.1"/>
    </source>
</evidence>
<keyword evidence="2" id="KW-1185">Reference proteome</keyword>
<organism evidence="1 2">
    <name type="scientific">Pseudoalteromonas caenipelagi</name>
    <dbReference type="NCBI Taxonomy" id="2726988"/>
    <lineage>
        <taxon>Bacteria</taxon>
        <taxon>Pseudomonadati</taxon>
        <taxon>Pseudomonadota</taxon>
        <taxon>Gammaproteobacteria</taxon>
        <taxon>Alteromonadales</taxon>
        <taxon>Pseudoalteromonadaceae</taxon>
        <taxon>Pseudoalteromonas</taxon>
    </lineage>
</organism>
<name>A0A849VHE8_9GAMM</name>
<protein>
    <submittedName>
        <fullName evidence="1">Uncharacterized protein</fullName>
    </submittedName>
</protein>
<dbReference type="Proteomes" id="UP000586305">
    <property type="component" value="Unassembled WGS sequence"/>
</dbReference>
<dbReference type="RefSeq" id="WP_171626344.1">
    <property type="nucleotide sequence ID" value="NZ_JABBPG010000004.1"/>
</dbReference>
<evidence type="ECO:0000313" key="2">
    <source>
        <dbReference type="Proteomes" id="UP000586305"/>
    </source>
</evidence>
<comment type="caution">
    <text evidence="1">The sequence shown here is derived from an EMBL/GenBank/DDBJ whole genome shotgun (WGS) entry which is preliminary data.</text>
</comment>
<accession>A0A849VHE8</accession>
<dbReference type="EMBL" id="JABBPG010000004">
    <property type="protein sequence ID" value="NOU51284.1"/>
    <property type="molecule type" value="Genomic_DNA"/>
</dbReference>
<gene>
    <name evidence="1" type="ORF">HG263_12175</name>
</gene>
<dbReference type="AlphaFoldDB" id="A0A849VHE8"/>
<sequence>MNILVIDDKANDTKHTRTRLLNILKEQTQIEFDIIPPSEEALKPKLRKIDSYDLIIVDYKFDQTDSPIFKTGASLHSLLRDYTKSVPIYLISVLTYTTNKFGEFDLFIRDEFISDHVSFKKEIEDHNLLKHVRNTHDIINLLRAPDETQDDFTLMLAPILTADNSKAEGADDGELLPTASQDNTHIRLFRWLIQTLFYKEGPLVDVDGAALRLGISKDYFESICERFELAKYNGIFNHSHRTLWWSCLLEDYVLELEDEHNFLSKHSFLEAAPKLLGATTSEKQSKCIVCNERYPDSLGIIVDDDEKSLYQVHIACSELNDSLKQEPFFKNPRIIDGE</sequence>
<reference evidence="1 2" key="1">
    <citation type="submission" date="2020-04" db="EMBL/GenBank/DDBJ databases">
        <title>Pseudoalteromonas caenipelagi sp. nov., isolated from a tidal flat.</title>
        <authorList>
            <person name="Park S."/>
            <person name="Yoon J.-H."/>
        </authorList>
    </citation>
    <scope>NUCLEOTIDE SEQUENCE [LARGE SCALE GENOMIC DNA]</scope>
    <source>
        <strain evidence="1 2">JBTF-M23</strain>
    </source>
</reference>
<proteinExistence type="predicted"/>